<keyword evidence="2" id="KW-1185">Reference proteome</keyword>
<evidence type="ECO:0000313" key="1">
    <source>
        <dbReference type="EMBL" id="GAA4493451.1"/>
    </source>
</evidence>
<dbReference type="RefSeq" id="WP_345009481.1">
    <property type="nucleotide sequence ID" value="NZ_BAABFC010000001.1"/>
</dbReference>
<comment type="caution">
    <text evidence="1">The sequence shown here is derived from an EMBL/GenBank/DDBJ whole genome shotgun (WGS) entry which is preliminary data.</text>
</comment>
<evidence type="ECO:0000313" key="2">
    <source>
        <dbReference type="Proteomes" id="UP001501321"/>
    </source>
</evidence>
<reference evidence="2" key="1">
    <citation type="journal article" date="2019" name="Int. J. Syst. Evol. Microbiol.">
        <title>The Global Catalogue of Microorganisms (GCM) 10K type strain sequencing project: providing services to taxonomists for standard genome sequencing and annotation.</title>
        <authorList>
            <consortium name="The Broad Institute Genomics Platform"/>
            <consortium name="The Broad Institute Genome Sequencing Center for Infectious Disease"/>
            <person name="Wu L."/>
            <person name="Ma J."/>
        </authorList>
    </citation>
    <scope>NUCLEOTIDE SEQUENCE [LARGE SCALE GENOMIC DNA]</scope>
    <source>
        <strain evidence="2">JCM 32226</strain>
    </source>
</reference>
<protein>
    <submittedName>
        <fullName evidence="1">Uncharacterized protein</fullName>
    </submittedName>
</protein>
<accession>A0ABP8PVE5</accession>
<sequence length="530" mass="57668">MPTIDIVTMRGETPRVAPHLLPNEVATLARDCLFDRGTLQPLNDDLAMGVTLPITPKTLFRYTDNFWFAWAVEVEAIRSPIAQDSYGRVYYTDGDYPKVTTADIATGGATKPTAWYRLGVSAPTSAIQIGEITPPDGATDDDATDDETRYYVHTYVTASGEEGPPSDASTEVTITIPDSTVTLGLPAVDANDRNITSRRIYRSVTSDDSADYLFVAEVPIAQASYVDSKASDELAGSLETYDYLPPPDNMRGLCLMANGIACGFAGNELLFSGAYLPYAWPEANRLTTEHEIVAIAATGAALVVGTEGYPYLCQGVSPSAITSTKIELQQACISRRSMVSVDGLVLYASPDGLVGVSTSGANLVTVQIITPSQWQVMNPETLRAWCHEGKYIGITDTHAFMYDPASGDFRQMSNRWDAAYEDLLTDSLYVAHGTQLSRWRGDSEASVNYTWRSKVFTFTEAAMSCAKVSRGDGDLTFRLYLDGELVLDLDDVPTGAFRLPSLRGNKWQVEVSGLAEVERIQVATSMAEIQ</sequence>
<organism evidence="1 2">
    <name type="scientific">Pseudaeromonas paramecii</name>
    <dbReference type="NCBI Taxonomy" id="2138166"/>
    <lineage>
        <taxon>Bacteria</taxon>
        <taxon>Pseudomonadati</taxon>
        <taxon>Pseudomonadota</taxon>
        <taxon>Gammaproteobacteria</taxon>
        <taxon>Aeromonadales</taxon>
        <taxon>Aeromonadaceae</taxon>
        <taxon>Pseudaeromonas</taxon>
    </lineage>
</organism>
<proteinExistence type="predicted"/>
<dbReference type="EMBL" id="BAABFC010000001">
    <property type="protein sequence ID" value="GAA4493451.1"/>
    <property type="molecule type" value="Genomic_DNA"/>
</dbReference>
<name>A0ABP8PVE5_9GAMM</name>
<dbReference type="Proteomes" id="UP001501321">
    <property type="component" value="Unassembled WGS sequence"/>
</dbReference>
<gene>
    <name evidence="1" type="ORF">GCM10023095_03730</name>
</gene>